<keyword evidence="3" id="KW-1185">Reference proteome</keyword>
<proteinExistence type="predicted"/>
<dbReference type="AlphaFoldDB" id="A0A1V8SN49"/>
<dbReference type="Pfam" id="PF00651">
    <property type="entry name" value="BTB"/>
    <property type="match status" value="1"/>
</dbReference>
<accession>A0A1V8SN49</accession>
<dbReference type="Gene3D" id="3.30.710.10">
    <property type="entry name" value="Potassium Channel Kv1.1, Chain A"/>
    <property type="match status" value="1"/>
</dbReference>
<protein>
    <recommendedName>
        <fullName evidence="1">BTB domain-containing protein</fullName>
    </recommendedName>
</protein>
<dbReference type="InterPro" id="IPR000210">
    <property type="entry name" value="BTB/POZ_dom"/>
</dbReference>
<dbReference type="Proteomes" id="UP000192596">
    <property type="component" value="Unassembled WGS sequence"/>
</dbReference>
<name>A0A1V8SN49_9PEZI</name>
<dbReference type="EMBL" id="NAJO01000035">
    <property type="protein sequence ID" value="OQO00438.1"/>
    <property type="molecule type" value="Genomic_DNA"/>
</dbReference>
<gene>
    <name evidence="2" type="ORF">B0A48_13787</name>
</gene>
<dbReference type="InParanoid" id="A0A1V8SN49"/>
<dbReference type="InterPro" id="IPR011333">
    <property type="entry name" value="SKP1/BTB/POZ_sf"/>
</dbReference>
<dbReference type="PROSITE" id="PS50097">
    <property type="entry name" value="BTB"/>
    <property type="match status" value="1"/>
</dbReference>
<dbReference type="CDD" id="cd18186">
    <property type="entry name" value="BTB_POZ_ZBTB_KLHL-like"/>
    <property type="match status" value="1"/>
</dbReference>
<organism evidence="2 3">
    <name type="scientific">Cryoendolithus antarcticus</name>
    <dbReference type="NCBI Taxonomy" id="1507870"/>
    <lineage>
        <taxon>Eukaryota</taxon>
        <taxon>Fungi</taxon>
        <taxon>Dikarya</taxon>
        <taxon>Ascomycota</taxon>
        <taxon>Pezizomycotina</taxon>
        <taxon>Dothideomycetes</taxon>
        <taxon>Dothideomycetidae</taxon>
        <taxon>Cladosporiales</taxon>
        <taxon>Cladosporiaceae</taxon>
        <taxon>Cryoendolithus</taxon>
    </lineage>
</organism>
<feature type="domain" description="BTB" evidence="1">
    <location>
        <begin position="53"/>
        <end position="120"/>
    </location>
</feature>
<evidence type="ECO:0000259" key="1">
    <source>
        <dbReference type="PROSITE" id="PS50097"/>
    </source>
</evidence>
<dbReference type="OrthoDB" id="6359816at2759"/>
<evidence type="ECO:0000313" key="3">
    <source>
        <dbReference type="Proteomes" id="UP000192596"/>
    </source>
</evidence>
<sequence>MYNIVTDPAPGYTKPYHQSDAGMATPIAPPAPTALEAKKSSANTTLLATGNFSNLTVVCCGREWLLHRSVVCMHSTYFMKACTGMFQEAQTRRIDLGADDPDLVHAMITFLYIDDYDEPINIVKAYPEGAVDAEPDALFHLHLNVLADKYDIAALERVTISRFHALAEANWNKPCFAEWIHQHFLDIVQPTEDNQALHNAGGSSFGFTVAQNFLAGRTWRCGGGCGTTFTMHDSCAPQKYQVPNGTPTGCPCCGALAKKLEEWDPNRFTGPGSVRLPRAEDYDLWTPY</sequence>
<dbReference type="PANTHER" id="PTHR47843">
    <property type="entry name" value="BTB DOMAIN-CONTAINING PROTEIN-RELATED"/>
    <property type="match status" value="1"/>
</dbReference>
<dbReference type="SUPFAM" id="SSF54695">
    <property type="entry name" value="POZ domain"/>
    <property type="match status" value="1"/>
</dbReference>
<reference evidence="3" key="1">
    <citation type="submission" date="2017-03" db="EMBL/GenBank/DDBJ databases">
        <title>Genomes of endolithic fungi from Antarctica.</title>
        <authorList>
            <person name="Coleine C."/>
            <person name="Masonjones S."/>
            <person name="Stajich J.E."/>
        </authorList>
    </citation>
    <scope>NUCLEOTIDE SEQUENCE [LARGE SCALE GENOMIC DNA]</scope>
    <source>
        <strain evidence="3">CCFEE 5527</strain>
    </source>
</reference>
<dbReference type="PANTHER" id="PTHR47843:SF5">
    <property type="entry name" value="BTB_POZ DOMAIN PROTEIN"/>
    <property type="match status" value="1"/>
</dbReference>
<comment type="caution">
    <text evidence="2">The sequence shown here is derived from an EMBL/GenBank/DDBJ whole genome shotgun (WGS) entry which is preliminary data.</text>
</comment>
<evidence type="ECO:0000313" key="2">
    <source>
        <dbReference type="EMBL" id="OQO00438.1"/>
    </source>
</evidence>